<dbReference type="InterPro" id="IPR036388">
    <property type="entry name" value="WH-like_DNA-bd_sf"/>
</dbReference>
<dbReference type="SMART" id="SM00862">
    <property type="entry name" value="Trans_reg_C"/>
    <property type="match status" value="1"/>
</dbReference>
<evidence type="ECO:0000259" key="9">
    <source>
        <dbReference type="PROSITE" id="PS51755"/>
    </source>
</evidence>
<dbReference type="PANTHER" id="PTHR48111:SF67">
    <property type="entry name" value="TRANSCRIPTIONAL REGULATORY PROTEIN TCTD"/>
    <property type="match status" value="1"/>
</dbReference>
<evidence type="ECO:0000313" key="10">
    <source>
        <dbReference type="EMBL" id="EIT68017.1"/>
    </source>
</evidence>
<evidence type="ECO:0000256" key="6">
    <source>
        <dbReference type="PROSITE-ProRule" id="PRU00169"/>
    </source>
</evidence>
<evidence type="ECO:0000256" key="4">
    <source>
        <dbReference type="ARBA" id="ARBA00023125"/>
    </source>
</evidence>
<dbReference type="FunFam" id="3.40.50.2300:FF:000002">
    <property type="entry name" value="DNA-binding response regulator PhoP"/>
    <property type="match status" value="1"/>
</dbReference>
<accession>I7Z8P9</accession>
<keyword evidence="11" id="KW-1185">Reference proteome</keyword>
<feature type="domain" description="OmpR/PhoB-type" evidence="9">
    <location>
        <begin position="124"/>
        <end position="220"/>
    </location>
</feature>
<sequence>MRLLVVEDDRPIALSLQRALQRDGNIVDLSHDGQSALGALVDGSYDCIVLDLGLPDIDGTELLRRLRKQRQHTPVVILSARDDPPDRVLGLDLGADDYVVKPFDLDELEARIRAVTRRGLARRGGDVEIGRLRLSMVERRVFIDADPVELSPREFAILECLMLRHGRVVSKRQLLESVDGWDSGMSENAVELYVHRVRKKIEQSGSGIQTLRGFGYLLQVDEPS</sequence>
<dbReference type="SMART" id="SM00448">
    <property type="entry name" value="REC"/>
    <property type="match status" value="1"/>
</dbReference>
<dbReference type="RefSeq" id="WP_007187387.1">
    <property type="nucleotide sequence ID" value="NZ_AKGD01000004.1"/>
</dbReference>
<dbReference type="InterPro" id="IPR011006">
    <property type="entry name" value="CheY-like_superfamily"/>
</dbReference>
<evidence type="ECO:0000259" key="8">
    <source>
        <dbReference type="PROSITE" id="PS50110"/>
    </source>
</evidence>
<evidence type="ECO:0000256" key="1">
    <source>
        <dbReference type="ARBA" id="ARBA00022553"/>
    </source>
</evidence>
<evidence type="ECO:0000256" key="2">
    <source>
        <dbReference type="ARBA" id="ARBA00023012"/>
    </source>
</evidence>
<evidence type="ECO:0000256" key="7">
    <source>
        <dbReference type="PROSITE-ProRule" id="PRU01091"/>
    </source>
</evidence>
<evidence type="ECO:0000256" key="5">
    <source>
        <dbReference type="ARBA" id="ARBA00023163"/>
    </source>
</evidence>
<dbReference type="EMBL" id="AKGD01000004">
    <property type="protein sequence ID" value="EIT68017.1"/>
    <property type="molecule type" value="Genomic_DNA"/>
</dbReference>
<dbReference type="CDD" id="cd00383">
    <property type="entry name" value="trans_reg_C"/>
    <property type="match status" value="1"/>
</dbReference>
<evidence type="ECO:0000313" key="11">
    <source>
        <dbReference type="Proteomes" id="UP000003704"/>
    </source>
</evidence>
<dbReference type="Gene3D" id="3.40.50.2300">
    <property type="match status" value="1"/>
</dbReference>
<dbReference type="GO" id="GO:0005829">
    <property type="term" value="C:cytosol"/>
    <property type="evidence" value="ECO:0007669"/>
    <property type="project" value="TreeGrafter"/>
</dbReference>
<keyword evidence="3" id="KW-0805">Transcription regulation</keyword>
<proteinExistence type="predicted"/>
<dbReference type="InterPro" id="IPR001789">
    <property type="entry name" value="Sig_transdc_resp-reg_receiver"/>
</dbReference>
<dbReference type="InterPro" id="IPR039420">
    <property type="entry name" value="WalR-like"/>
</dbReference>
<dbReference type="InterPro" id="IPR001867">
    <property type="entry name" value="OmpR/PhoB-type_DNA-bd"/>
</dbReference>
<organism evidence="10 11">
    <name type="scientific">Hydrocarboniphaga effusa AP103</name>
    <dbReference type="NCBI Taxonomy" id="1172194"/>
    <lineage>
        <taxon>Bacteria</taxon>
        <taxon>Pseudomonadati</taxon>
        <taxon>Pseudomonadota</taxon>
        <taxon>Gammaproteobacteria</taxon>
        <taxon>Nevskiales</taxon>
        <taxon>Nevskiaceae</taxon>
        <taxon>Hydrocarboniphaga</taxon>
    </lineage>
</organism>
<dbReference type="PROSITE" id="PS51755">
    <property type="entry name" value="OMPR_PHOB"/>
    <property type="match status" value="1"/>
</dbReference>
<dbReference type="SUPFAM" id="SSF52172">
    <property type="entry name" value="CheY-like"/>
    <property type="match status" value="1"/>
</dbReference>
<dbReference type="GO" id="GO:0000976">
    <property type="term" value="F:transcription cis-regulatory region binding"/>
    <property type="evidence" value="ECO:0007669"/>
    <property type="project" value="TreeGrafter"/>
</dbReference>
<dbReference type="Gene3D" id="6.10.250.690">
    <property type="match status" value="1"/>
</dbReference>
<dbReference type="CDD" id="cd17624">
    <property type="entry name" value="REC_OmpR_PmrA-like"/>
    <property type="match status" value="1"/>
</dbReference>
<dbReference type="Gene3D" id="1.10.10.10">
    <property type="entry name" value="Winged helix-like DNA-binding domain superfamily/Winged helix DNA-binding domain"/>
    <property type="match status" value="1"/>
</dbReference>
<dbReference type="Pfam" id="PF00486">
    <property type="entry name" value="Trans_reg_C"/>
    <property type="match status" value="1"/>
</dbReference>
<keyword evidence="1 6" id="KW-0597">Phosphoprotein</keyword>
<dbReference type="STRING" id="1172194.WQQ_44520"/>
<reference evidence="10 11" key="1">
    <citation type="journal article" date="2012" name="J. Bacteriol.">
        <title>Genome Sequence of n-Alkane-Degrading Hydrocarboniphaga effusa Strain AP103T (ATCC BAA-332T).</title>
        <authorList>
            <person name="Chang H.K."/>
            <person name="Zylstra G.J."/>
            <person name="Chae J.C."/>
        </authorList>
    </citation>
    <scope>NUCLEOTIDE SEQUENCE [LARGE SCALE GENOMIC DNA]</scope>
    <source>
        <strain evidence="10 11">AP103</strain>
    </source>
</reference>
<dbReference type="Pfam" id="PF00072">
    <property type="entry name" value="Response_reg"/>
    <property type="match status" value="1"/>
</dbReference>
<keyword evidence="4 7" id="KW-0238">DNA-binding</keyword>
<gene>
    <name evidence="10" type="ORF">WQQ_44520</name>
</gene>
<feature type="modified residue" description="4-aspartylphosphate" evidence="6">
    <location>
        <position position="51"/>
    </location>
</feature>
<dbReference type="Proteomes" id="UP000003704">
    <property type="component" value="Unassembled WGS sequence"/>
</dbReference>
<dbReference type="AlphaFoldDB" id="I7Z8P9"/>
<dbReference type="GO" id="GO:0032993">
    <property type="term" value="C:protein-DNA complex"/>
    <property type="evidence" value="ECO:0007669"/>
    <property type="project" value="TreeGrafter"/>
</dbReference>
<name>I7Z8P9_9GAMM</name>
<dbReference type="GO" id="GO:0000156">
    <property type="term" value="F:phosphorelay response regulator activity"/>
    <property type="evidence" value="ECO:0007669"/>
    <property type="project" value="TreeGrafter"/>
</dbReference>
<feature type="domain" description="Response regulatory" evidence="8">
    <location>
        <begin position="2"/>
        <end position="116"/>
    </location>
</feature>
<feature type="DNA-binding region" description="OmpR/PhoB-type" evidence="7">
    <location>
        <begin position="124"/>
        <end position="220"/>
    </location>
</feature>
<evidence type="ECO:0000256" key="3">
    <source>
        <dbReference type="ARBA" id="ARBA00023015"/>
    </source>
</evidence>
<keyword evidence="5" id="KW-0804">Transcription</keyword>
<dbReference type="PROSITE" id="PS50110">
    <property type="entry name" value="RESPONSE_REGULATORY"/>
    <property type="match status" value="1"/>
</dbReference>
<protein>
    <submittedName>
        <fullName evidence="10">DNA-binding response regulator</fullName>
    </submittedName>
</protein>
<dbReference type="PANTHER" id="PTHR48111">
    <property type="entry name" value="REGULATOR OF RPOS"/>
    <property type="match status" value="1"/>
</dbReference>
<keyword evidence="2" id="KW-0902">Two-component regulatory system</keyword>
<dbReference type="OrthoDB" id="9802426at2"/>
<dbReference type="GO" id="GO:0006355">
    <property type="term" value="P:regulation of DNA-templated transcription"/>
    <property type="evidence" value="ECO:0007669"/>
    <property type="project" value="InterPro"/>
</dbReference>
<comment type="caution">
    <text evidence="10">The sequence shown here is derived from an EMBL/GenBank/DDBJ whole genome shotgun (WGS) entry which is preliminary data.</text>
</comment>